<evidence type="ECO:0000256" key="2">
    <source>
        <dbReference type="SAM" id="MobiDB-lite"/>
    </source>
</evidence>
<accession>T0S6N3</accession>
<reference evidence="4 5" key="1">
    <citation type="submission" date="2012-04" db="EMBL/GenBank/DDBJ databases">
        <title>The Genome Sequence of Saprolegnia declina VS20.</title>
        <authorList>
            <consortium name="The Broad Institute Genome Sequencing Platform"/>
            <person name="Russ C."/>
            <person name="Nusbaum C."/>
            <person name="Tyler B."/>
            <person name="van West P."/>
            <person name="Dieguez-Uribeondo J."/>
            <person name="de Bruijn I."/>
            <person name="Tripathy S."/>
            <person name="Jiang R."/>
            <person name="Young S.K."/>
            <person name="Zeng Q."/>
            <person name="Gargeya S."/>
            <person name="Fitzgerald M."/>
            <person name="Haas B."/>
            <person name="Abouelleil A."/>
            <person name="Alvarado L."/>
            <person name="Arachchi H.M."/>
            <person name="Berlin A."/>
            <person name="Chapman S.B."/>
            <person name="Goldberg J."/>
            <person name="Griggs A."/>
            <person name="Gujja S."/>
            <person name="Hansen M."/>
            <person name="Howarth C."/>
            <person name="Imamovic A."/>
            <person name="Larimer J."/>
            <person name="McCowen C."/>
            <person name="Montmayeur A."/>
            <person name="Murphy C."/>
            <person name="Neiman D."/>
            <person name="Pearson M."/>
            <person name="Priest M."/>
            <person name="Roberts A."/>
            <person name="Saif S."/>
            <person name="Shea T."/>
            <person name="Sisk P."/>
            <person name="Sykes S."/>
            <person name="Wortman J."/>
            <person name="Nusbaum C."/>
            <person name="Birren B."/>
        </authorList>
    </citation>
    <scope>NUCLEOTIDE SEQUENCE [LARGE SCALE GENOMIC DNA]</scope>
    <source>
        <strain evidence="4 5">VS20</strain>
    </source>
</reference>
<evidence type="ECO:0000313" key="4">
    <source>
        <dbReference type="EMBL" id="EQC38417.1"/>
    </source>
</evidence>
<dbReference type="AlphaFoldDB" id="T0S6N3"/>
<dbReference type="SMART" id="SM00367">
    <property type="entry name" value="LRR_CC"/>
    <property type="match status" value="8"/>
</dbReference>
<dbReference type="EMBL" id="JH767141">
    <property type="protein sequence ID" value="EQC38417.1"/>
    <property type="molecule type" value="Genomic_DNA"/>
</dbReference>
<dbReference type="InterPro" id="IPR032675">
    <property type="entry name" value="LRR_dom_sf"/>
</dbReference>
<proteinExistence type="predicted"/>
<name>T0S6N3_SAPDV</name>
<dbReference type="Gene3D" id="2.30.30.140">
    <property type="match status" value="1"/>
</dbReference>
<dbReference type="InterPro" id="IPR057207">
    <property type="entry name" value="FBXL15_LRR"/>
</dbReference>
<evidence type="ECO:0000256" key="1">
    <source>
        <dbReference type="ARBA" id="ARBA00022786"/>
    </source>
</evidence>
<dbReference type="InterPro" id="IPR000048">
    <property type="entry name" value="IQ_motif_EF-hand-BS"/>
</dbReference>
<dbReference type="Gene3D" id="3.80.10.10">
    <property type="entry name" value="Ribonuclease Inhibitor"/>
    <property type="match status" value="2"/>
</dbReference>
<dbReference type="Pfam" id="PF00612">
    <property type="entry name" value="IQ"/>
    <property type="match status" value="2"/>
</dbReference>
<dbReference type="SUPFAM" id="SSF52047">
    <property type="entry name" value="RNI-like"/>
    <property type="match status" value="1"/>
</dbReference>
<feature type="domain" description="F-box/LRR-repeat protein 15-like leucin rich repeat" evidence="3">
    <location>
        <begin position="226"/>
        <end position="340"/>
    </location>
</feature>
<feature type="compositionally biased region" description="Acidic residues" evidence="2">
    <location>
        <begin position="976"/>
        <end position="1010"/>
    </location>
</feature>
<protein>
    <recommendedName>
        <fullName evidence="3">F-box/LRR-repeat protein 15-like leucin rich repeat domain-containing protein</fullName>
    </recommendedName>
</protein>
<dbReference type="STRING" id="1156394.T0S6N3"/>
<dbReference type="InterPro" id="IPR050648">
    <property type="entry name" value="F-box_LRR-repeat"/>
</dbReference>
<dbReference type="VEuPathDB" id="FungiDB:SDRG_04128"/>
<gene>
    <name evidence="4" type="ORF">SDRG_04128</name>
</gene>
<dbReference type="GeneID" id="19944855"/>
<dbReference type="Proteomes" id="UP000030762">
    <property type="component" value="Unassembled WGS sequence"/>
</dbReference>
<organism evidence="4 5">
    <name type="scientific">Saprolegnia diclina (strain VS20)</name>
    <dbReference type="NCBI Taxonomy" id="1156394"/>
    <lineage>
        <taxon>Eukaryota</taxon>
        <taxon>Sar</taxon>
        <taxon>Stramenopiles</taxon>
        <taxon>Oomycota</taxon>
        <taxon>Saprolegniomycetes</taxon>
        <taxon>Saprolegniales</taxon>
        <taxon>Saprolegniaceae</taxon>
        <taxon>Saprolegnia</taxon>
    </lineage>
</organism>
<dbReference type="OMA" id="EFISCCN"/>
<dbReference type="Pfam" id="PF25372">
    <property type="entry name" value="DUF7885"/>
    <property type="match status" value="1"/>
</dbReference>
<dbReference type="eggNOG" id="KOG4341">
    <property type="taxonomic scope" value="Eukaryota"/>
</dbReference>
<dbReference type="OrthoDB" id="2153609at2759"/>
<feature type="region of interest" description="Disordered" evidence="2">
    <location>
        <begin position="963"/>
        <end position="1010"/>
    </location>
</feature>
<dbReference type="GO" id="GO:0005737">
    <property type="term" value="C:cytoplasm"/>
    <property type="evidence" value="ECO:0007669"/>
    <property type="project" value="TreeGrafter"/>
</dbReference>
<dbReference type="PANTHER" id="PTHR13382">
    <property type="entry name" value="MITOCHONDRIAL ATP SYNTHASE COUPLING FACTOR B"/>
    <property type="match status" value="1"/>
</dbReference>
<sequence length="1010" mass="113878">MARRVRPRPAAVPTKSLLGKPVHAKTTALSNQCNIEPLVAQSLASGTLDLAAAADTIDDVALVAIAGRLAPHAASMHNLVLSGSERISAIGMRSVAHALGSELRRLVYAHVPVQHDVLKVLTTRIEVLEDVDFSCSPNLSGEAIREFIPCCNRSLRICNLSYCPMVTDDALCWLAGTIGAQGGLTQCRKLRSLNLAQTLAITDRGLCALAVGCRALQFLNLEGLLHVTDIGLTQLARGCKQLRVVHLKRCVQVSDIGVTALGKHCPKLQSMNLCGVVLLTTSGLTQLVSHARALQVLDVQGCSLLTEEALCILATALPALQHLNVTGCQQITENGLRTLATHLPFVQLATTFRGLEPKTNATELKFAHHKSTIAHSAALRLQAWYRGHLGRRIATSWRHVMVETPAANVIRRAYYRHRLRTELARRVAHTEYIARLVARIQALVRGVLVRTRIQRELDEAYAHTVATRAAKRIQTRFRGFRIRRQVNPVNVALARMYMRFAEERRARCAVRVQRCYRRRLNRCRLSEVVGLAQRWRQQCHDAATKLQRLFRARAARALTRSLQRELEARRAWKAHCVNMAIKLQSHWRRHASWRHLQRARLEFARQQAILAAAATRIEALVRGWFGRRAAHARRDQVASWHAAAATIQRAWHAYLHPTHGTVEYSKLVSDIKWQLHLEAAEAEARKDALLERERQAAMRDSASEADSEDDWYEQEASFWFSPSRNEREWTRPNRFAREKSLVGVSIRVFWPLEDAWFEGVITKFCASRVKHRIAYLDGDHEWLELDAMDETQLQVHNGSWMMYENYYPSALALKAALYVHVRFQIYSVEYFCWRAGWIESFDATRDVFRVVYDDDAMTMVDADLFACEDEVRVQDKRSLQWFHLGTFFFGLGDPTLRVADYLAYVPPVYDATYEDDGAIEWNAAEYGGDTTEYATEWQDEVAAYDESFVAAADAFATGDATAFASLDEPNGMEAANDGDDEGDEDEEDDADDADEDADDDDDASDDEDDT</sequence>
<dbReference type="PANTHER" id="PTHR13382:SF76">
    <property type="entry name" value="F-BOX AND LEUCINE-RICH REPEAT PROTEIN 14-RELATED"/>
    <property type="match status" value="1"/>
</dbReference>
<evidence type="ECO:0000259" key="3">
    <source>
        <dbReference type="Pfam" id="PF25372"/>
    </source>
</evidence>
<dbReference type="InterPro" id="IPR006553">
    <property type="entry name" value="Leu-rich_rpt_Cys-con_subtyp"/>
</dbReference>
<keyword evidence="5" id="KW-1185">Reference proteome</keyword>
<dbReference type="Gene3D" id="1.20.5.190">
    <property type="match status" value="1"/>
</dbReference>
<dbReference type="RefSeq" id="XP_008608009.1">
    <property type="nucleotide sequence ID" value="XM_008609787.1"/>
</dbReference>
<dbReference type="InParanoid" id="T0S6N3"/>
<dbReference type="CDD" id="cd20404">
    <property type="entry name" value="Tudor_Agenet_AtEML-like"/>
    <property type="match status" value="1"/>
</dbReference>
<dbReference type="SMART" id="SM00015">
    <property type="entry name" value="IQ"/>
    <property type="match status" value="7"/>
</dbReference>
<evidence type="ECO:0000313" key="5">
    <source>
        <dbReference type="Proteomes" id="UP000030762"/>
    </source>
</evidence>
<keyword evidence="1" id="KW-0833">Ubl conjugation pathway</keyword>
<dbReference type="PROSITE" id="PS50096">
    <property type="entry name" value="IQ"/>
    <property type="match status" value="5"/>
</dbReference>